<gene>
    <name evidence="1" type="ORF">CVT24_008580</name>
</gene>
<dbReference type="InParanoid" id="A0A409VKT4"/>
<dbReference type="EMBL" id="NHTK01006032">
    <property type="protein sequence ID" value="PPQ66872.1"/>
    <property type="molecule type" value="Genomic_DNA"/>
</dbReference>
<accession>A0A409VKT4</accession>
<dbReference type="Gene3D" id="3.80.10.10">
    <property type="entry name" value="Ribonuclease Inhibitor"/>
    <property type="match status" value="1"/>
</dbReference>
<dbReference type="AlphaFoldDB" id="A0A409VKT4"/>
<dbReference type="InterPro" id="IPR032675">
    <property type="entry name" value="LRR_dom_sf"/>
</dbReference>
<name>A0A409VKT4_9AGAR</name>
<evidence type="ECO:0000313" key="1">
    <source>
        <dbReference type="EMBL" id="PPQ66872.1"/>
    </source>
</evidence>
<evidence type="ECO:0000313" key="2">
    <source>
        <dbReference type="Proteomes" id="UP000284842"/>
    </source>
</evidence>
<protein>
    <recommendedName>
        <fullName evidence="3">F-box domain-containing protein</fullName>
    </recommendedName>
</protein>
<dbReference type="SUPFAM" id="SSF52047">
    <property type="entry name" value="RNI-like"/>
    <property type="match status" value="1"/>
</dbReference>
<comment type="caution">
    <text evidence="1">The sequence shown here is derived from an EMBL/GenBank/DDBJ whole genome shotgun (WGS) entry which is preliminary data.</text>
</comment>
<reference evidence="1 2" key="1">
    <citation type="journal article" date="2018" name="Evol. Lett.">
        <title>Horizontal gene cluster transfer increased hallucinogenic mushroom diversity.</title>
        <authorList>
            <person name="Reynolds H.T."/>
            <person name="Vijayakumar V."/>
            <person name="Gluck-Thaler E."/>
            <person name="Korotkin H.B."/>
            <person name="Matheny P.B."/>
            <person name="Slot J.C."/>
        </authorList>
    </citation>
    <scope>NUCLEOTIDE SEQUENCE [LARGE SCALE GENOMIC DNA]</scope>
    <source>
        <strain evidence="1 2">2629</strain>
    </source>
</reference>
<dbReference type="Proteomes" id="UP000284842">
    <property type="component" value="Unassembled WGS sequence"/>
</dbReference>
<organism evidence="1 2">
    <name type="scientific">Panaeolus cyanescens</name>
    <dbReference type="NCBI Taxonomy" id="181874"/>
    <lineage>
        <taxon>Eukaryota</taxon>
        <taxon>Fungi</taxon>
        <taxon>Dikarya</taxon>
        <taxon>Basidiomycota</taxon>
        <taxon>Agaricomycotina</taxon>
        <taxon>Agaricomycetes</taxon>
        <taxon>Agaricomycetidae</taxon>
        <taxon>Agaricales</taxon>
        <taxon>Agaricineae</taxon>
        <taxon>Galeropsidaceae</taxon>
        <taxon>Panaeolus</taxon>
    </lineage>
</organism>
<proteinExistence type="predicted"/>
<evidence type="ECO:0008006" key="3">
    <source>
        <dbReference type="Google" id="ProtNLM"/>
    </source>
</evidence>
<sequence>MADPVFPIEIFTLILDSIFDTDDDRSAIETITLHNLMLVSMAFADICRRYRYKVVDLHWDRRNGETDISYIQSFIQIVRGVPSIQRHVEELGLSAHEDSARLAVMSSEISTQLAETISLFTNLRTLKLVGLDVSRRTRGLSTSKDNTDTLQWLAGKLLQHHLVSQTTPKLRELNIMGSSSCFRDHWAAIISSQKLTTLNLSGSLYQSFYLYSHSMEPQSLHITELRISSYTYFHLHHLLQFPKLKVLSLTQSSLEPMPFTSPSDPNWANAMSSAHSKKTMHPSFSLTSLELLGHYGAGAVSKFWKFYDNHARAARHGPFDVLTTFHCDAVEPECIAAIGSLLKTTPALEELTLDADTSFLLSSLQLPERLRDTFPMLSRMWFNIPTYDTPKEVLDDILQSFKNIPRSNVLQSIGLVIELNIINDSATCLDSARNFWTALASLLASLEEFPRLRDISPAVFLVQRRDSDDRDTYSAPEKTVITTHFNDMFETSFAALTEARPSVKVDWQIRFD</sequence>
<keyword evidence="2" id="KW-1185">Reference proteome</keyword>